<feature type="region of interest" description="Disordered" evidence="2">
    <location>
        <begin position="531"/>
        <end position="564"/>
    </location>
</feature>
<feature type="compositionally biased region" description="Polar residues" evidence="2">
    <location>
        <begin position="379"/>
        <end position="392"/>
    </location>
</feature>
<feature type="compositionally biased region" description="Basic and acidic residues" evidence="2">
    <location>
        <begin position="358"/>
        <end position="376"/>
    </location>
</feature>
<feature type="compositionally biased region" description="Basic and acidic residues" evidence="2">
    <location>
        <begin position="244"/>
        <end position="260"/>
    </location>
</feature>
<reference evidence="4" key="1">
    <citation type="journal article" date="2020" name="Stud. Mycol.">
        <title>101 Dothideomycetes genomes: a test case for predicting lifestyles and emergence of pathogens.</title>
        <authorList>
            <person name="Haridas S."/>
            <person name="Albert R."/>
            <person name="Binder M."/>
            <person name="Bloem J."/>
            <person name="Labutti K."/>
            <person name="Salamov A."/>
            <person name="Andreopoulos B."/>
            <person name="Baker S."/>
            <person name="Barry K."/>
            <person name="Bills G."/>
            <person name="Bluhm B."/>
            <person name="Cannon C."/>
            <person name="Castanera R."/>
            <person name="Culley D."/>
            <person name="Daum C."/>
            <person name="Ezra D."/>
            <person name="Gonzalez J."/>
            <person name="Henrissat B."/>
            <person name="Kuo A."/>
            <person name="Liang C."/>
            <person name="Lipzen A."/>
            <person name="Lutzoni F."/>
            <person name="Magnuson J."/>
            <person name="Mondo S."/>
            <person name="Nolan M."/>
            <person name="Ohm R."/>
            <person name="Pangilinan J."/>
            <person name="Park H.-J."/>
            <person name="Ramirez L."/>
            <person name="Alfaro M."/>
            <person name="Sun H."/>
            <person name="Tritt A."/>
            <person name="Yoshinaga Y."/>
            <person name="Zwiers L.-H."/>
            <person name="Turgeon B."/>
            <person name="Goodwin S."/>
            <person name="Spatafora J."/>
            <person name="Crous P."/>
            <person name="Grigoriev I."/>
        </authorList>
    </citation>
    <scope>NUCLEOTIDE SEQUENCE</scope>
    <source>
        <strain evidence="4">CBS 113389</strain>
    </source>
</reference>
<feature type="region of interest" description="Disordered" evidence="2">
    <location>
        <begin position="236"/>
        <end position="278"/>
    </location>
</feature>
<feature type="compositionally biased region" description="Low complexity" evidence="2">
    <location>
        <begin position="74"/>
        <end position="89"/>
    </location>
</feature>
<dbReference type="AlphaFoldDB" id="A0A6A6PWG2"/>
<evidence type="ECO:0000256" key="1">
    <source>
        <dbReference type="SAM" id="Coils"/>
    </source>
</evidence>
<name>A0A6A6PWG2_9PEZI</name>
<feature type="compositionally biased region" description="Basic and acidic residues" evidence="2">
    <location>
        <begin position="1"/>
        <end position="16"/>
    </location>
</feature>
<feature type="compositionally biased region" description="Polar residues" evidence="2">
    <location>
        <begin position="447"/>
        <end position="483"/>
    </location>
</feature>
<evidence type="ECO:0000313" key="5">
    <source>
        <dbReference type="Proteomes" id="UP000799767"/>
    </source>
</evidence>
<feature type="region of interest" description="Disordered" evidence="2">
    <location>
        <begin position="417"/>
        <end position="517"/>
    </location>
</feature>
<dbReference type="InterPro" id="IPR025122">
    <property type="entry name" value="DUF4048"/>
</dbReference>
<feature type="compositionally biased region" description="Basic and acidic residues" evidence="2">
    <location>
        <begin position="541"/>
        <end position="564"/>
    </location>
</feature>
<feature type="compositionally biased region" description="Polar residues" evidence="2">
    <location>
        <begin position="267"/>
        <end position="278"/>
    </location>
</feature>
<dbReference type="RefSeq" id="XP_033590207.1">
    <property type="nucleotide sequence ID" value="XM_033733645.1"/>
</dbReference>
<feature type="region of interest" description="Disordered" evidence="2">
    <location>
        <begin position="1"/>
        <end position="108"/>
    </location>
</feature>
<dbReference type="Proteomes" id="UP000799767">
    <property type="component" value="Unassembled WGS sequence"/>
</dbReference>
<accession>A0A6A6PWG2</accession>
<feature type="domain" description="DUF4048" evidence="3">
    <location>
        <begin position="216"/>
        <end position="457"/>
    </location>
</feature>
<feature type="compositionally biased region" description="Basic residues" evidence="2">
    <location>
        <begin position="345"/>
        <end position="357"/>
    </location>
</feature>
<dbReference type="Pfam" id="PF13257">
    <property type="entry name" value="DUF4048"/>
    <property type="match status" value="1"/>
</dbReference>
<keyword evidence="1" id="KW-0175">Coiled coil</keyword>
<feature type="region of interest" description="Disordered" evidence="2">
    <location>
        <begin position="325"/>
        <end position="396"/>
    </location>
</feature>
<keyword evidence="5" id="KW-1185">Reference proteome</keyword>
<organism evidence="4 5">
    <name type="scientific">Neohortaea acidophila</name>
    <dbReference type="NCBI Taxonomy" id="245834"/>
    <lineage>
        <taxon>Eukaryota</taxon>
        <taxon>Fungi</taxon>
        <taxon>Dikarya</taxon>
        <taxon>Ascomycota</taxon>
        <taxon>Pezizomycotina</taxon>
        <taxon>Dothideomycetes</taxon>
        <taxon>Dothideomycetidae</taxon>
        <taxon>Mycosphaerellales</taxon>
        <taxon>Teratosphaeriaceae</taxon>
        <taxon>Neohortaea</taxon>
    </lineage>
</organism>
<dbReference type="OrthoDB" id="4097086at2759"/>
<protein>
    <recommendedName>
        <fullName evidence="3">DUF4048 domain-containing protein</fullName>
    </recommendedName>
</protein>
<gene>
    <name evidence="4" type="ORF">BDY17DRAFT_297761</name>
</gene>
<evidence type="ECO:0000313" key="4">
    <source>
        <dbReference type="EMBL" id="KAF2483637.1"/>
    </source>
</evidence>
<dbReference type="EMBL" id="MU001635">
    <property type="protein sequence ID" value="KAF2483637.1"/>
    <property type="molecule type" value="Genomic_DNA"/>
</dbReference>
<dbReference type="GeneID" id="54474647"/>
<proteinExistence type="predicted"/>
<feature type="coiled-coil region" evidence="1">
    <location>
        <begin position="117"/>
        <end position="144"/>
    </location>
</feature>
<evidence type="ECO:0000259" key="3">
    <source>
        <dbReference type="Pfam" id="PF13257"/>
    </source>
</evidence>
<evidence type="ECO:0000256" key="2">
    <source>
        <dbReference type="SAM" id="MobiDB-lite"/>
    </source>
</evidence>
<feature type="compositionally biased region" description="Basic residues" evidence="2">
    <location>
        <begin position="417"/>
        <end position="427"/>
    </location>
</feature>
<sequence length="564" mass="61215">MTSHNNEEAIPADRPRSQGTSASASPPAQLASPSSPVPSQRAFQRYSLQNHAGTASVAPATEALRSNRFSMSFPVQPSRTSSPTRPSRSPVREAASTSSDSLDTLPAPTDTTFLTAIATQERRVLELKEELGRAEAELNKLKKHWAQHEAHKKREDAKKVTRMQPLQTALPTTGAAAAEEDTDGSNAWMQQEMERRKALLSSNQSSNRTVFTGSRHMRTLSLLSPVNNRHEGASLNALASGRQSRRDGDDQGDAARKVDNKAPPSKPIQTSRVKTTSDMMVDGTEATLSEGDKDLLLKTGKRMATDLRDGLWTFWEDLKQVTVGEEGTKIEPPSGRAGSNATPRASKKQPSRSPRRSPARDSTKPNKTFTDAERPVSKHMQTTLTSTTQNPVLASPSFWSDYGVPLGQELTPVRVKKVDRRARHAKSGSKISTTSNDHEGWDAWDENSPQSHLSRTSSAASEADTLPSTISDAATSPRTSTEVPPTPAQKGLFESSSGVGDSSKKEPIPWPALANLGPKALTRTASHLMAEWERSLTPSPTKEDGAGHEDYLSLRSDPAERVDE</sequence>
<feature type="compositionally biased region" description="Low complexity" evidence="2">
    <location>
        <begin position="21"/>
        <end position="39"/>
    </location>
</feature>